<dbReference type="HOGENOM" id="CLU_1166542_0_0_1"/>
<organism evidence="2 3">
    <name type="scientific">Phaeoacremonium minimum (strain UCR-PA7)</name>
    <name type="common">Esca disease fungus</name>
    <name type="synonym">Togninia minima</name>
    <dbReference type="NCBI Taxonomy" id="1286976"/>
    <lineage>
        <taxon>Eukaryota</taxon>
        <taxon>Fungi</taxon>
        <taxon>Dikarya</taxon>
        <taxon>Ascomycota</taxon>
        <taxon>Pezizomycotina</taxon>
        <taxon>Sordariomycetes</taxon>
        <taxon>Sordariomycetidae</taxon>
        <taxon>Togniniales</taxon>
        <taxon>Togniniaceae</taxon>
        <taxon>Phaeoacremonium</taxon>
    </lineage>
</organism>
<dbReference type="RefSeq" id="XP_007918503.1">
    <property type="nucleotide sequence ID" value="XM_007920312.1"/>
</dbReference>
<keyword evidence="3" id="KW-1185">Reference proteome</keyword>
<keyword evidence="1" id="KW-0472">Membrane</keyword>
<dbReference type="Proteomes" id="UP000014074">
    <property type="component" value="Unassembled WGS sequence"/>
</dbReference>
<dbReference type="EMBL" id="KB933323">
    <property type="protein sequence ID" value="EON96725.1"/>
    <property type="molecule type" value="Genomic_DNA"/>
</dbReference>
<feature type="transmembrane region" description="Helical" evidence="1">
    <location>
        <begin position="138"/>
        <end position="164"/>
    </location>
</feature>
<dbReference type="InterPro" id="IPR021840">
    <property type="entry name" value="DUF3433"/>
</dbReference>
<protein>
    <submittedName>
        <fullName evidence="2">Uncharacterized protein</fullName>
    </submittedName>
</protein>
<dbReference type="Pfam" id="PF11915">
    <property type="entry name" value="DUF3433"/>
    <property type="match status" value="1"/>
</dbReference>
<dbReference type="KEGG" id="tmn:UCRPA7_7790"/>
<sequence>MLSILGRLLYILLTCGLLAVILYYNNTGGDTPFERFMDNQGFGVRFLFTTVGIGITFFWGSFFTSIAIVSPYHLLSVSPQYARNSILLSPPSNALTGFFSAIRRRHFFMAVVALTSLLSEFMPILLNNIPFRITQTYVTHLVCTWLAVGILSVMLLVVLASFLIKWPHMPADISTIAGSIYYVFDSGMLWSFEGLGSLRQEERDWRIKEMGMRYAFGEMTGVTGTHRIGVDAVEGRMP</sequence>
<keyword evidence="1" id="KW-0812">Transmembrane</keyword>
<dbReference type="eggNOG" id="ENOG502SD4W">
    <property type="taxonomic scope" value="Eukaryota"/>
</dbReference>
<gene>
    <name evidence="2" type="ORF">UCRPA7_7790</name>
</gene>
<accession>R8BBQ5</accession>
<feature type="transmembrane region" description="Helical" evidence="1">
    <location>
        <begin position="107"/>
        <end position="126"/>
    </location>
</feature>
<dbReference type="AlphaFoldDB" id="R8BBQ5"/>
<dbReference type="GeneID" id="19328579"/>
<dbReference type="PANTHER" id="PTHR37544:SF3">
    <property type="entry name" value="SPRAY"/>
    <property type="match status" value="1"/>
</dbReference>
<evidence type="ECO:0000256" key="1">
    <source>
        <dbReference type="SAM" id="Phobius"/>
    </source>
</evidence>
<feature type="transmembrane region" description="Helical" evidence="1">
    <location>
        <begin position="44"/>
        <end position="69"/>
    </location>
</feature>
<dbReference type="OrthoDB" id="5428901at2759"/>
<dbReference type="PANTHER" id="PTHR37544">
    <property type="entry name" value="SPRAY-RELATED"/>
    <property type="match status" value="1"/>
</dbReference>
<evidence type="ECO:0000313" key="3">
    <source>
        <dbReference type="Proteomes" id="UP000014074"/>
    </source>
</evidence>
<proteinExistence type="predicted"/>
<feature type="transmembrane region" description="Helical" evidence="1">
    <location>
        <begin position="7"/>
        <end position="24"/>
    </location>
</feature>
<keyword evidence="1" id="KW-1133">Transmembrane helix</keyword>
<evidence type="ECO:0000313" key="2">
    <source>
        <dbReference type="EMBL" id="EON96725.1"/>
    </source>
</evidence>
<reference evidence="3" key="1">
    <citation type="journal article" date="2013" name="Genome Announc.">
        <title>Draft genome sequence of the ascomycete Phaeoacremonium aleophilum strain UCR-PA7, a causal agent of the esca disease complex in grapevines.</title>
        <authorList>
            <person name="Blanco-Ulate B."/>
            <person name="Rolshausen P."/>
            <person name="Cantu D."/>
        </authorList>
    </citation>
    <scope>NUCLEOTIDE SEQUENCE [LARGE SCALE GENOMIC DNA]</scope>
    <source>
        <strain evidence="3">UCR-PA7</strain>
    </source>
</reference>
<name>R8BBQ5_PHAM7</name>